<dbReference type="SUPFAM" id="SSF50965">
    <property type="entry name" value="Galactose oxidase, central domain"/>
    <property type="match status" value="1"/>
</dbReference>
<dbReference type="RefSeq" id="WP_343851895.1">
    <property type="nucleotide sequence ID" value="NZ_BAAAFI010000013.1"/>
</dbReference>
<dbReference type="Proteomes" id="UP001500469">
    <property type="component" value="Unassembled WGS sequence"/>
</dbReference>
<accession>A0ABN1N161</accession>
<gene>
    <name evidence="1" type="ORF">GCM10009119_24310</name>
</gene>
<protein>
    <recommendedName>
        <fullName evidence="3">Galactose oxidase-like protein</fullName>
    </recommendedName>
</protein>
<sequence>MKRVSWILVVGLVCLFACEQEEFISDRNYPFLESVSVSDVNETGVTVNFEILKHGGMGISEHGVEFIPANENDYPESHRKFDRVMKSGAPESSLISFRISYDLLAGREYVARPYVKSGNRMVYGENLVFSSQGVRPPVIHEISRTEFYLNSPLVIKGDYFNSKLENNSLEIVNGGDNYEVSIDSVNRTEIKLRIRLIRPISTSESQPLMLKLTSGGKSVLFPTEIHSIVPTVIQMGPSRVYVGDKVTLEFNHPLHETEYSIWLNYTQENGHPLQFHSQVSPQVAEFIVPHTPTGIYVPSFVSQWFPQKLDDRTLEVLPSWEKFQSGVNIPKRNEQIITAVGDKLLMLGYDESEKTAFRRLDLGASNPVSVPPPPSGDVYRSSPVLLAGGDRYLYYGLGFKYLTDRTAPYHDFLRLDVHTNQWERLADFPFDYTSVINSFFFKGKLYVILWNYLNFRVYDPITNEWSMSQVQVPDALRSSASFIPYQDHIYFLSSQSPLQVSRYSIGGQIELFATSNEWINHGGSLILWDGNLLFLNNGLPILRMDMTSKAFSPVQRIGDYRLTGFFPWPTSQGLLMALPIDRNSYVQEDDIYRLIQKF</sequence>
<reference evidence="1 2" key="1">
    <citation type="journal article" date="2019" name="Int. J. Syst. Evol. Microbiol.">
        <title>The Global Catalogue of Microorganisms (GCM) 10K type strain sequencing project: providing services to taxonomists for standard genome sequencing and annotation.</title>
        <authorList>
            <consortium name="The Broad Institute Genomics Platform"/>
            <consortium name="The Broad Institute Genome Sequencing Center for Infectious Disease"/>
            <person name="Wu L."/>
            <person name="Ma J."/>
        </authorList>
    </citation>
    <scope>NUCLEOTIDE SEQUENCE [LARGE SCALE GENOMIC DNA]</scope>
    <source>
        <strain evidence="1 2">JCM 16112</strain>
    </source>
</reference>
<comment type="caution">
    <text evidence="1">The sequence shown here is derived from an EMBL/GenBank/DDBJ whole genome shotgun (WGS) entry which is preliminary data.</text>
</comment>
<organism evidence="1 2">
    <name type="scientific">Algoriphagus jejuensis</name>
    <dbReference type="NCBI Taxonomy" id="419934"/>
    <lineage>
        <taxon>Bacteria</taxon>
        <taxon>Pseudomonadati</taxon>
        <taxon>Bacteroidota</taxon>
        <taxon>Cytophagia</taxon>
        <taxon>Cytophagales</taxon>
        <taxon>Cyclobacteriaceae</taxon>
        <taxon>Algoriphagus</taxon>
    </lineage>
</organism>
<evidence type="ECO:0000313" key="1">
    <source>
        <dbReference type="EMBL" id="GAA0879463.1"/>
    </source>
</evidence>
<dbReference type="InterPro" id="IPR011043">
    <property type="entry name" value="Gal_Oxase/kelch_b-propeller"/>
</dbReference>
<proteinExistence type="predicted"/>
<evidence type="ECO:0008006" key="3">
    <source>
        <dbReference type="Google" id="ProtNLM"/>
    </source>
</evidence>
<evidence type="ECO:0000313" key="2">
    <source>
        <dbReference type="Proteomes" id="UP001500469"/>
    </source>
</evidence>
<dbReference type="EMBL" id="BAAAFI010000013">
    <property type="protein sequence ID" value="GAA0879463.1"/>
    <property type="molecule type" value="Genomic_DNA"/>
</dbReference>
<dbReference type="Gene3D" id="2.120.10.80">
    <property type="entry name" value="Kelch-type beta propeller"/>
    <property type="match status" value="1"/>
</dbReference>
<dbReference type="InterPro" id="IPR015915">
    <property type="entry name" value="Kelch-typ_b-propeller"/>
</dbReference>
<keyword evidence="2" id="KW-1185">Reference proteome</keyword>
<name>A0ABN1N161_9BACT</name>